<gene>
    <name evidence="2" type="ORF">HMPREF1090_02078</name>
</gene>
<dbReference type="InterPro" id="IPR023210">
    <property type="entry name" value="NADP_OxRdtase_dom"/>
</dbReference>
<dbReference type="EMBL" id="AGYR01000019">
    <property type="protein sequence ID" value="ENZ16637.1"/>
    <property type="molecule type" value="Genomic_DNA"/>
</dbReference>
<dbReference type="SUPFAM" id="SSF51430">
    <property type="entry name" value="NAD(P)-linked oxidoreductase"/>
    <property type="match status" value="1"/>
</dbReference>
<dbReference type="PRINTS" id="PR00069">
    <property type="entry name" value="ALDKETRDTASE"/>
</dbReference>
<proteinExistence type="predicted"/>
<dbReference type="Proteomes" id="UP000013085">
    <property type="component" value="Unassembled WGS sequence"/>
</dbReference>
<organism evidence="2 3">
    <name type="scientific">[Clostridium] clostridioforme 90A8</name>
    <dbReference type="NCBI Taxonomy" id="999408"/>
    <lineage>
        <taxon>Bacteria</taxon>
        <taxon>Bacillati</taxon>
        <taxon>Bacillota</taxon>
        <taxon>Clostridia</taxon>
        <taxon>Lachnospirales</taxon>
        <taxon>Lachnospiraceae</taxon>
        <taxon>Enterocloster</taxon>
    </lineage>
</organism>
<dbReference type="CDD" id="cd19092">
    <property type="entry name" value="AKR_BsYcsN_EcYdhF-like"/>
    <property type="match status" value="1"/>
</dbReference>
<dbReference type="InterPro" id="IPR020471">
    <property type="entry name" value="AKR"/>
</dbReference>
<reference evidence="2 3" key="1">
    <citation type="submission" date="2013-01" db="EMBL/GenBank/DDBJ databases">
        <title>The Genome Sequence of Clostridium clostridioforme 90A8.</title>
        <authorList>
            <consortium name="The Broad Institute Genome Sequencing Platform"/>
            <person name="Earl A."/>
            <person name="Ward D."/>
            <person name="Feldgarden M."/>
            <person name="Gevers D."/>
            <person name="Courvalin P."/>
            <person name="Lambert T."/>
            <person name="Walker B."/>
            <person name="Young S.K."/>
            <person name="Zeng Q."/>
            <person name="Gargeya S."/>
            <person name="Fitzgerald M."/>
            <person name="Haas B."/>
            <person name="Abouelleil A."/>
            <person name="Alvarado L."/>
            <person name="Arachchi H.M."/>
            <person name="Berlin A.M."/>
            <person name="Chapman S.B."/>
            <person name="Dewar J."/>
            <person name="Goldberg J."/>
            <person name="Griggs A."/>
            <person name="Gujja S."/>
            <person name="Hansen M."/>
            <person name="Howarth C."/>
            <person name="Imamovic A."/>
            <person name="Larimer J."/>
            <person name="McCowan C."/>
            <person name="Murphy C."/>
            <person name="Neiman D."/>
            <person name="Pearson M."/>
            <person name="Priest M."/>
            <person name="Roberts A."/>
            <person name="Saif S."/>
            <person name="Shea T."/>
            <person name="Sisk P."/>
            <person name="Sykes S."/>
            <person name="Wortman J."/>
            <person name="Nusbaum C."/>
            <person name="Birren B."/>
        </authorList>
    </citation>
    <scope>NUCLEOTIDE SEQUENCE [LARGE SCALE GENOMIC DNA]</scope>
    <source>
        <strain evidence="2 3">90A8</strain>
    </source>
</reference>
<dbReference type="InterPro" id="IPR050523">
    <property type="entry name" value="AKR_Detox_Biosynth"/>
</dbReference>
<evidence type="ECO:0000313" key="2">
    <source>
        <dbReference type="EMBL" id="ENZ16637.1"/>
    </source>
</evidence>
<dbReference type="PATRIC" id="fig|999408.3.peg.2226"/>
<dbReference type="Pfam" id="PF00248">
    <property type="entry name" value="Aldo_ket_red"/>
    <property type="match status" value="1"/>
</dbReference>
<dbReference type="Gene3D" id="3.20.20.100">
    <property type="entry name" value="NADP-dependent oxidoreductase domain"/>
    <property type="match status" value="1"/>
</dbReference>
<name>A0A0E2HQ62_9FIRM</name>
<evidence type="ECO:0000259" key="1">
    <source>
        <dbReference type="Pfam" id="PF00248"/>
    </source>
</evidence>
<dbReference type="InterPro" id="IPR036812">
    <property type="entry name" value="NAD(P)_OxRdtase_dom_sf"/>
</dbReference>
<comment type="caution">
    <text evidence="2">The sequence shown here is derived from an EMBL/GenBank/DDBJ whole genome shotgun (WGS) entry which is preliminary data.</text>
</comment>
<feature type="domain" description="NADP-dependent oxidoreductase" evidence="1">
    <location>
        <begin position="16"/>
        <end position="285"/>
    </location>
</feature>
<accession>A0A0E2HQ62</accession>
<dbReference type="RefSeq" id="WP_002583295.1">
    <property type="nucleotide sequence ID" value="NZ_KB851019.1"/>
</dbReference>
<dbReference type="HOGENOM" id="CLU_023205_8_0_9"/>
<sequence length="293" mass="33145">MKKVKLSEGLSLSAVVQGFWRLDGWNWSAEELARFMNECIERGVTTFDTAEIYGDALCETLMGQAFEQDRSIRNKIQLVSKTGIFKEGGFGYYDTRYDRVKQSCEESLKRLHTDHLDLYLIHREDPCIDFESTAKALTELKQEGKIGEMGVSNFDPHKFNGLNKAVNGQLVTNQIEWNPVCFEHFNSGMMDDLTASGIHPMIWSPLAGGRMFDASDSLCAAAMKTINIIAEKHDVDPSAIIYAWIMYHPAGAVPISGSNRLDRLDTAIKALDIRLEHYEWYEIYKASGQQAIR</sequence>
<protein>
    <submittedName>
        <fullName evidence="2">Aldo/keto reductase</fullName>
    </submittedName>
</protein>
<dbReference type="GO" id="GO:0005829">
    <property type="term" value="C:cytosol"/>
    <property type="evidence" value="ECO:0007669"/>
    <property type="project" value="TreeGrafter"/>
</dbReference>
<dbReference type="GO" id="GO:0016491">
    <property type="term" value="F:oxidoreductase activity"/>
    <property type="evidence" value="ECO:0007669"/>
    <property type="project" value="InterPro"/>
</dbReference>
<dbReference type="GeneID" id="57960156"/>
<dbReference type="PANTHER" id="PTHR43364:SF1">
    <property type="entry name" value="OXIDOREDUCTASE YDHF"/>
    <property type="match status" value="1"/>
</dbReference>
<dbReference type="AlphaFoldDB" id="A0A0E2HQ62"/>
<dbReference type="PANTHER" id="PTHR43364">
    <property type="entry name" value="NADH-SPECIFIC METHYLGLYOXAL REDUCTASE-RELATED"/>
    <property type="match status" value="1"/>
</dbReference>
<evidence type="ECO:0000313" key="3">
    <source>
        <dbReference type="Proteomes" id="UP000013085"/>
    </source>
</evidence>